<accession>A0A9E7E222</accession>
<keyword evidence="3" id="KW-0472">Membrane</keyword>
<name>A0A9E7E222_9CAUD</name>
<reference evidence="4" key="1">
    <citation type="journal article" date="2022" name="Viruses">
        <title>Isolation of novel Xanthomonas phages for the plant pathogens X. translucens and X. campestris.</title>
        <authorList>
            <person name="Erdrich S.H."/>
            <person name="Sharma V."/>
            <person name="Schurr U."/>
            <person name="Arsova B."/>
            <person name="Frunzke J."/>
        </authorList>
    </citation>
    <scope>NUCLEOTIDE SEQUENCE</scope>
</reference>
<feature type="region of interest" description="Disordered" evidence="2">
    <location>
        <begin position="132"/>
        <end position="157"/>
    </location>
</feature>
<feature type="transmembrane region" description="Helical" evidence="3">
    <location>
        <begin position="6"/>
        <end position="27"/>
    </location>
</feature>
<feature type="coiled-coil region" evidence="1">
    <location>
        <begin position="75"/>
        <end position="102"/>
    </location>
</feature>
<evidence type="ECO:0000256" key="2">
    <source>
        <dbReference type="SAM" id="MobiDB-lite"/>
    </source>
</evidence>
<gene>
    <name evidence="4" type="ORF">Mallos_BL60048</name>
</gene>
<keyword evidence="1" id="KW-0175">Coiled coil</keyword>
<organism evidence="4 5">
    <name type="scientific">Xanthomonas phage Mallos</name>
    <dbReference type="NCBI Taxonomy" id="2939131"/>
    <lineage>
        <taxon>Viruses</taxon>
        <taxon>Duplodnaviria</taxon>
        <taxon>Heunggongvirae</taxon>
        <taxon>Uroviricota</taxon>
        <taxon>Caudoviricetes</taxon>
        <taxon>Mesyanzhinovviridae</taxon>
        <taxon>Bradleyvirinae</taxon>
        <taxon>Mallosvirus</taxon>
        <taxon>Mallosvirus mallos</taxon>
    </lineage>
</organism>
<dbReference type="Proteomes" id="UP001056460">
    <property type="component" value="Segment"/>
</dbReference>
<keyword evidence="5" id="KW-1185">Reference proteome</keyword>
<proteinExistence type="predicted"/>
<evidence type="ECO:0000256" key="1">
    <source>
        <dbReference type="SAM" id="Coils"/>
    </source>
</evidence>
<feature type="compositionally biased region" description="Low complexity" evidence="2">
    <location>
        <begin position="142"/>
        <end position="157"/>
    </location>
</feature>
<sequence>MIAINWTKVGIWAAIVAASATAVFLGYRHYNGLVEAKVELSAQVSSLTADVAREKARADAFEKTIDKWDEAAETQREALTQFTKAQREASQYQRELKDVLSQHDLGALAKRKPGLIENRVNAGSARAMRLLESASEGAASDGGQAAPGTSAAGPATR</sequence>
<protein>
    <submittedName>
        <fullName evidence="4">I-spanin</fullName>
    </submittedName>
</protein>
<evidence type="ECO:0000313" key="4">
    <source>
        <dbReference type="EMBL" id="URA07156.1"/>
    </source>
</evidence>
<evidence type="ECO:0000256" key="3">
    <source>
        <dbReference type="SAM" id="Phobius"/>
    </source>
</evidence>
<evidence type="ECO:0000313" key="5">
    <source>
        <dbReference type="Proteomes" id="UP001056460"/>
    </source>
</evidence>
<keyword evidence="3" id="KW-0812">Transmembrane</keyword>
<dbReference type="EMBL" id="ON189047">
    <property type="protein sequence ID" value="URA07156.1"/>
    <property type="molecule type" value="Genomic_DNA"/>
</dbReference>
<keyword evidence="3" id="KW-1133">Transmembrane helix</keyword>